<dbReference type="InterPro" id="IPR021782">
    <property type="entry name" value="DUF3347"/>
</dbReference>
<accession>A0A7W6K8D0</accession>
<evidence type="ECO:0000259" key="1">
    <source>
        <dbReference type="Pfam" id="PF11827"/>
    </source>
</evidence>
<protein>
    <recommendedName>
        <fullName evidence="1">DUF3347 domain-containing protein</fullName>
    </recommendedName>
</protein>
<dbReference type="RefSeq" id="WP_183760524.1">
    <property type="nucleotide sequence ID" value="NZ_BMHZ01000002.1"/>
</dbReference>
<reference evidence="2 3" key="1">
    <citation type="submission" date="2020-08" db="EMBL/GenBank/DDBJ databases">
        <title>Genomic Encyclopedia of Type Strains, Phase IV (KMG-IV): sequencing the most valuable type-strain genomes for metagenomic binning, comparative biology and taxonomic classification.</title>
        <authorList>
            <person name="Goeker M."/>
        </authorList>
    </citation>
    <scope>NUCLEOTIDE SEQUENCE [LARGE SCALE GENOMIC DNA]</scope>
    <source>
        <strain evidence="2 3">DSM 100774</strain>
    </source>
</reference>
<dbReference type="Pfam" id="PF11827">
    <property type="entry name" value="DUF3347"/>
    <property type="match status" value="1"/>
</dbReference>
<sequence>MKRIFGIAILTALMACNQANKNSTESKDSTKVDSSTVKSEVAIKDKQKSEIFNQYVVLKDALVKSDSATAQKSAAQLQTSLATYKGCEPTAAVAGKISASKDLVSQRKDFTVLSADLIALLKGAEIEKGVIYVQHCPMANKGDGGDWLSTEKEIKNPYYGKEMLECGRVTEEIKAK</sequence>
<dbReference type="EMBL" id="JACIEF010000001">
    <property type="protein sequence ID" value="MBB4107100.1"/>
    <property type="molecule type" value="Genomic_DNA"/>
</dbReference>
<proteinExistence type="predicted"/>
<evidence type="ECO:0000313" key="3">
    <source>
        <dbReference type="Proteomes" id="UP000532273"/>
    </source>
</evidence>
<dbReference type="Proteomes" id="UP000532273">
    <property type="component" value="Unassembled WGS sequence"/>
</dbReference>
<evidence type="ECO:0000313" key="2">
    <source>
        <dbReference type="EMBL" id="MBB4107100.1"/>
    </source>
</evidence>
<feature type="domain" description="DUF3347" evidence="1">
    <location>
        <begin position="51"/>
        <end position="127"/>
    </location>
</feature>
<organism evidence="2 3">
    <name type="scientific">Pedobacter zeae</name>
    <dbReference type="NCBI Taxonomy" id="1737356"/>
    <lineage>
        <taxon>Bacteria</taxon>
        <taxon>Pseudomonadati</taxon>
        <taxon>Bacteroidota</taxon>
        <taxon>Sphingobacteriia</taxon>
        <taxon>Sphingobacteriales</taxon>
        <taxon>Sphingobacteriaceae</taxon>
        <taxon>Pedobacter</taxon>
    </lineage>
</organism>
<name>A0A7W6K8D0_9SPHI</name>
<dbReference type="PROSITE" id="PS51257">
    <property type="entry name" value="PROKAR_LIPOPROTEIN"/>
    <property type="match status" value="1"/>
</dbReference>
<gene>
    <name evidence="2" type="ORF">GGQ60_001060</name>
</gene>
<comment type="caution">
    <text evidence="2">The sequence shown here is derived from an EMBL/GenBank/DDBJ whole genome shotgun (WGS) entry which is preliminary data.</text>
</comment>
<dbReference type="AlphaFoldDB" id="A0A7W6K8D0"/>